<accession>A0AAD3NC26</accession>
<comment type="caution">
    <text evidence="2">The sequence shown here is derived from an EMBL/GenBank/DDBJ whole genome shotgun (WGS) entry which is preliminary data.</text>
</comment>
<organism evidence="2 3">
    <name type="scientific">Lates japonicus</name>
    <name type="common">Japanese lates</name>
    <dbReference type="NCBI Taxonomy" id="270547"/>
    <lineage>
        <taxon>Eukaryota</taxon>
        <taxon>Metazoa</taxon>
        <taxon>Chordata</taxon>
        <taxon>Craniata</taxon>
        <taxon>Vertebrata</taxon>
        <taxon>Euteleostomi</taxon>
        <taxon>Actinopterygii</taxon>
        <taxon>Neopterygii</taxon>
        <taxon>Teleostei</taxon>
        <taxon>Neoteleostei</taxon>
        <taxon>Acanthomorphata</taxon>
        <taxon>Carangaria</taxon>
        <taxon>Carangaria incertae sedis</taxon>
        <taxon>Centropomidae</taxon>
        <taxon>Lates</taxon>
    </lineage>
</organism>
<protein>
    <submittedName>
        <fullName evidence="2">Nuclear transport factor 2-like protein</fullName>
    </submittedName>
</protein>
<keyword evidence="3" id="KW-1185">Reference proteome</keyword>
<sequence>MEKDTTRDENTGSQLGCIYIDTSCLTWEGQPFQGKGAIMEKLTPTKVSYQQNDRDRPSGGSSLRACGGGSRHGPHNHRSSERRSLFLPEPKQIASVSSVRSATIKIIISPKANMMSATSAIYLCSPHCHQPTTLPTNDQQKIYNAANMSDFNCGECLALQIKIPAKITDVEARRHEHPSIKQLYAQMNTEEKNTSAATGAAHVHDVVTRAHATVVTEHRHRTSMA</sequence>
<gene>
    <name evidence="2" type="ORF">AKAME5_002308100</name>
</gene>
<feature type="region of interest" description="Disordered" evidence="1">
    <location>
        <begin position="48"/>
        <end position="84"/>
    </location>
</feature>
<evidence type="ECO:0000313" key="3">
    <source>
        <dbReference type="Proteomes" id="UP001279410"/>
    </source>
</evidence>
<evidence type="ECO:0000256" key="1">
    <source>
        <dbReference type="SAM" id="MobiDB-lite"/>
    </source>
</evidence>
<dbReference type="InterPro" id="IPR032710">
    <property type="entry name" value="NTF2-like_dom_sf"/>
</dbReference>
<dbReference type="AlphaFoldDB" id="A0AAD3NC26"/>
<evidence type="ECO:0000313" key="2">
    <source>
        <dbReference type="EMBL" id="GLD71757.1"/>
    </source>
</evidence>
<dbReference type="SUPFAM" id="SSF54427">
    <property type="entry name" value="NTF2-like"/>
    <property type="match status" value="1"/>
</dbReference>
<dbReference type="Proteomes" id="UP001279410">
    <property type="component" value="Unassembled WGS sequence"/>
</dbReference>
<reference evidence="2" key="1">
    <citation type="submission" date="2022-08" db="EMBL/GenBank/DDBJ databases">
        <title>Genome sequencing of akame (Lates japonicus).</title>
        <authorList>
            <person name="Hashiguchi Y."/>
            <person name="Takahashi H."/>
        </authorList>
    </citation>
    <scope>NUCLEOTIDE SEQUENCE</scope>
    <source>
        <strain evidence="2">Kochi</strain>
    </source>
</reference>
<proteinExistence type="predicted"/>
<name>A0AAD3NC26_LATJO</name>
<dbReference type="EMBL" id="BRZM01000727">
    <property type="protein sequence ID" value="GLD71757.1"/>
    <property type="molecule type" value="Genomic_DNA"/>
</dbReference>